<evidence type="ECO:0000259" key="2">
    <source>
        <dbReference type="Pfam" id="PF00326"/>
    </source>
</evidence>
<dbReference type="EMBL" id="CP135076">
    <property type="protein sequence ID" value="WNO53645.1"/>
    <property type="molecule type" value="Genomic_DNA"/>
</dbReference>
<dbReference type="PANTHER" id="PTHR42776">
    <property type="entry name" value="SERINE PEPTIDASE S9 FAMILY MEMBER"/>
    <property type="match status" value="1"/>
</dbReference>
<proteinExistence type="predicted"/>
<dbReference type="InterPro" id="IPR001375">
    <property type="entry name" value="Peptidase_S9_cat"/>
</dbReference>
<feature type="domain" description="Peptidase S9 prolyl oligopeptidase catalytic" evidence="2">
    <location>
        <begin position="6"/>
        <end position="148"/>
    </location>
</feature>
<evidence type="ECO:0000256" key="1">
    <source>
        <dbReference type="ARBA" id="ARBA00022801"/>
    </source>
</evidence>
<protein>
    <submittedName>
        <fullName evidence="3">Prolyl oligopeptidase family serine peptidase</fullName>
    </submittedName>
</protein>
<keyword evidence="1" id="KW-0378">Hydrolase</keyword>
<keyword evidence="4" id="KW-1185">Reference proteome</keyword>
<dbReference type="Gene3D" id="3.40.50.1820">
    <property type="entry name" value="alpha/beta hydrolase"/>
    <property type="match status" value="1"/>
</dbReference>
<dbReference type="InterPro" id="IPR029058">
    <property type="entry name" value="AB_hydrolase_fold"/>
</dbReference>
<organism evidence="3 4">
    <name type="scientific">Stakelama saccharophila</name>
    <dbReference type="NCBI Taxonomy" id="3075605"/>
    <lineage>
        <taxon>Bacteria</taxon>
        <taxon>Pseudomonadati</taxon>
        <taxon>Pseudomonadota</taxon>
        <taxon>Alphaproteobacteria</taxon>
        <taxon>Sphingomonadales</taxon>
        <taxon>Sphingomonadaceae</taxon>
        <taxon>Stakelama</taxon>
    </lineage>
</organism>
<dbReference type="PANTHER" id="PTHR42776:SF27">
    <property type="entry name" value="DIPEPTIDYL PEPTIDASE FAMILY MEMBER 6"/>
    <property type="match status" value="1"/>
</dbReference>
<dbReference type="SUPFAM" id="SSF53474">
    <property type="entry name" value="alpha/beta-Hydrolases"/>
    <property type="match status" value="1"/>
</dbReference>
<dbReference type="Proteomes" id="UP001302249">
    <property type="component" value="Chromosome"/>
</dbReference>
<evidence type="ECO:0000313" key="4">
    <source>
        <dbReference type="Proteomes" id="UP001302249"/>
    </source>
</evidence>
<dbReference type="RefSeq" id="WP_313915295.1">
    <property type="nucleotide sequence ID" value="NZ_CP135076.1"/>
</dbReference>
<reference evidence="3 4" key="1">
    <citation type="submission" date="2023-09" db="EMBL/GenBank/DDBJ databases">
        <authorList>
            <person name="Rey-Velasco X."/>
        </authorList>
    </citation>
    <scope>NUCLEOTIDE SEQUENCE [LARGE SCALE GENOMIC DNA]</scope>
    <source>
        <strain evidence="3 4">W311</strain>
    </source>
</reference>
<name>A0ABZ0B891_9SPHN</name>
<dbReference type="Pfam" id="PF00326">
    <property type="entry name" value="Peptidase_S9"/>
    <property type="match status" value="1"/>
</dbReference>
<evidence type="ECO:0000313" key="3">
    <source>
        <dbReference type="EMBL" id="WNO53645.1"/>
    </source>
</evidence>
<gene>
    <name evidence="3" type="ORF">RPR59_14610</name>
</gene>
<sequence>MTTGSGLTGGSYGGFMAMWANTQTDRFKAIVASAGLSNWVSYYGTNGINTWMLPYFGKTMYDDPEAYRAVSAVNFAKQAHTPTFIVVGERDIEVPPTQSIEWWNALKDMNVPTTLVIYAGEGHGIRDPEHRADLDKRTLAWFNKYLGEKAADSGE</sequence>
<accession>A0ABZ0B891</accession>